<dbReference type="InterPro" id="IPR012337">
    <property type="entry name" value="RNaseH-like_sf"/>
</dbReference>
<dbReference type="Proteomes" id="UP000326950">
    <property type="component" value="Unassembled WGS sequence"/>
</dbReference>
<dbReference type="OrthoDB" id="4368687at2759"/>
<dbReference type="SUPFAM" id="SSF53098">
    <property type="entry name" value="Ribonuclease H-like"/>
    <property type="match status" value="1"/>
</dbReference>
<evidence type="ECO:0000313" key="2">
    <source>
        <dbReference type="Proteomes" id="UP000326950"/>
    </source>
</evidence>
<dbReference type="EMBL" id="ML738585">
    <property type="protein sequence ID" value="KAE8168497.1"/>
    <property type="molecule type" value="Genomic_DNA"/>
</dbReference>
<gene>
    <name evidence="1" type="ORF">BDV40DRAFT_250992</name>
</gene>
<organism evidence="1 2">
    <name type="scientific">Aspergillus tamarii</name>
    <dbReference type="NCBI Taxonomy" id="41984"/>
    <lineage>
        <taxon>Eukaryota</taxon>
        <taxon>Fungi</taxon>
        <taxon>Dikarya</taxon>
        <taxon>Ascomycota</taxon>
        <taxon>Pezizomycotina</taxon>
        <taxon>Eurotiomycetes</taxon>
        <taxon>Eurotiomycetidae</taxon>
        <taxon>Eurotiales</taxon>
        <taxon>Aspergillaceae</taxon>
        <taxon>Aspergillus</taxon>
        <taxon>Aspergillus subgen. Circumdati</taxon>
    </lineage>
</organism>
<protein>
    <recommendedName>
        <fullName evidence="3">RNase H type-1 domain-containing protein</fullName>
    </recommendedName>
</protein>
<keyword evidence="2" id="KW-1185">Reference proteome</keyword>
<proteinExistence type="predicted"/>
<name>A0A5N6VCT3_ASPTM</name>
<reference evidence="1 2" key="1">
    <citation type="submission" date="2019-04" db="EMBL/GenBank/DDBJ databases">
        <title>Friends and foes A comparative genomics study of 23 Aspergillus species from section Flavi.</title>
        <authorList>
            <consortium name="DOE Joint Genome Institute"/>
            <person name="Kjaerbolling I."/>
            <person name="Vesth T."/>
            <person name="Frisvad J.C."/>
            <person name="Nybo J.L."/>
            <person name="Theobald S."/>
            <person name="Kildgaard S."/>
            <person name="Isbrandt T."/>
            <person name="Kuo A."/>
            <person name="Sato A."/>
            <person name="Lyhne E.K."/>
            <person name="Kogle M.E."/>
            <person name="Wiebenga A."/>
            <person name="Kun R.S."/>
            <person name="Lubbers R.J."/>
            <person name="Makela M.R."/>
            <person name="Barry K."/>
            <person name="Chovatia M."/>
            <person name="Clum A."/>
            <person name="Daum C."/>
            <person name="Haridas S."/>
            <person name="He G."/>
            <person name="LaButti K."/>
            <person name="Lipzen A."/>
            <person name="Mondo S."/>
            <person name="Riley R."/>
            <person name="Salamov A."/>
            <person name="Simmons B.A."/>
            <person name="Magnuson J.K."/>
            <person name="Henrissat B."/>
            <person name="Mortensen U.H."/>
            <person name="Larsen T.O."/>
            <person name="Devries R.P."/>
            <person name="Grigoriev I.V."/>
            <person name="Machida M."/>
            <person name="Baker S.E."/>
            <person name="Andersen M.R."/>
        </authorList>
    </citation>
    <scope>NUCLEOTIDE SEQUENCE [LARGE SCALE GENOMIC DNA]</scope>
    <source>
        <strain evidence="1 2">CBS 117626</strain>
    </source>
</reference>
<evidence type="ECO:0008006" key="3">
    <source>
        <dbReference type="Google" id="ProtNLM"/>
    </source>
</evidence>
<accession>A0A5N6VCT3</accession>
<evidence type="ECO:0000313" key="1">
    <source>
        <dbReference type="EMBL" id="KAE8168497.1"/>
    </source>
</evidence>
<dbReference type="AlphaFoldDB" id="A0A5N6VCT3"/>
<sequence length="339" mass="38463">MVRQLPGSIRHNSADIQLTEILYIAGTEIRPTESLRYLGIYLDPDLSRSVYLSQLEVKTTRLIAALLFIAGSTWDISALNLRRIYTADFCLRIIVLLLYRNAILPIRNQHFGRRKQDPETNPAISLLYYLEHRLARNLDMDPNISLSIKTIKPTVTPLWWHPPDSVIAESRDAAIEEHGRFQPNTIFLTYTDRSGYNRGIGAAAVLRRKSCIYLLEQNTTHTVYSAKLAGIELALGLAEAENPIQSTLATDKPRDLLPGHEGIPGNELADEHTKKTVRRATNALINRILVSATKQCLQMFADRHHARRIIASLSKQILQLYTGLYRAWFSALRLCWSLL</sequence>